<evidence type="ECO:0000313" key="3">
    <source>
        <dbReference type="Proteomes" id="UP001189429"/>
    </source>
</evidence>
<dbReference type="Proteomes" id="UP001189429">
    <property type="component" value="Unassembled WGS sequence"/>
</dbReference>
<organism evidence="2 3">
    <name type="scientific">Prorocentrum cordatum</name>
    <dbReference type="NCBI Taxonomy" id="2364126"/>
    <lineage>
        <taxon>Eukaryota</taxon>
        <taxon>Sar</taxon>
        <taxon>Alveolata</taxon>
        <taxon>Dinophyceae</taxon>
        <taxon>Prorocentrales</taxon>
        <taxon>Prorocentraceae</taxon>
        <taxon>Prorocentrum</taxon>
    </lineage>
</organism>
<dbReference type="PROSITE" id="PS51375">
    <property type="entry name" value="PPR"/>
    <property type="match status" value="1"/>
</dbReference>
<dbReference type="Gene3D" id="1.25.40.10">
    <property type="entry name" value="Tetratricopeptide repeat domain"/>
    <property type="match status" value="1"/>
</dbReference>
<dbReference type="EMBL" id="CAUYUJ010008025">
    <property type="protein sequence ID" value="CAK0822656.1"/>
    <property type="molecule type" value="Genomic_DNA"/>
</dbReference>
<dbReference type="NCBIfam" id="TIGR00756">
    <property type="entry name" value="PPR"/>
    <property type="match status" value="1"/>
</dbReference>
<sequence>MLRKIATEAEIDEYEEGKLDRDWYDGEEGGVSMQTVDNVEEDPLKLAEKEEKMKRQLAAVDRVNIRAKMKNEANEMWELNRLGTAGLAERKELNLDFSKDDEEKRVAVTVRDTTPPFLDGRYVYTTQADPVSPLKDPTSDMAVLSKQGSKVVKKVREDSEQGKFRARFWEIAGSSMGNVLGVKEKKAQPGCKVTQEVSYNAGISACEKGEQWQRAVALLHQMREARLVPDVISATTPE</sequence>
<dbReference type="InterPro" id="IPR011990">
    <property type="entry name" value="TPR-like_helical_dom_sf"/>
</dbReference>
<accession>A0ABN9RXJ1</accession>
<reference evidence="2" key="1">
    <citation type="submission" date="2023-10" db="EMBL/GenBank/DDBJ databases">
        <authorList>
            <person name="Chen Y."/>
            <person name="Shah S."/>
            <person name="Dougan E. K."/>
            <person name="Thang M."/>
            <person name="Chan C."/>
        </authorList>
    </citation>
    <scope>NUCLEOTIDE SEQUENCE [LARGE SCALE GENOMIC DNA]</scope>
</reference>
<keyword evidence="3" id="KW-1185">Reference proteome</keyword>
<protein>
    <submittedName>
        <fullName evidence="2">Uncharacterized protein</fullName>
    </submittedName>
</protein>
<evidence type="ECO:0000313" key="2">
    <source>
        <dbReference type="EMBL" id="CAK0822656.1"/>
    </source>
</evidence>
<name>A0ABN9RXJ1_9DINO</name>
<evidence type="ECO:0000256" key="1">
    <source>
        <dbReference type="PROSITE-ProRule" id="PRU00708"/>
    </source>
</evidence>
<dbReference type="InterPro" id="IPR002885">
    <property type="entry name" value="PPR_rpt"/>
</dbReference>
<proteinExistence type="predicted"/>
<feature type="repeat" description="PPR" evidence="1">
    <location>
        <begin position="195"/>
        <end position="229"/>
    </location>
</feature>
<comment type="caution">
    <text evidence="2">The sequence shown here is derived from an EMBL/GenBank/DDBJ whole genome shotgun (WGS) entry which is preliminary data.</text>
</comment>
<gene>
    <name evidence="2" type="ORF">PCOR1329_LOCUS23618</name>
</gene>